<proteinExistence type="predicted"/>
<dbReference type="SMART" id="SM00287">
    <property type="entry name" value="SH3b"/>
    <property type="match status" value="1"/>
</dbReference>
<gene>
    <name evidence="5" type="ORF">SAMN02746068_00756</name>
</gene>
<evidence type="ECO:0000256" key="1">
    <source>
        <dbReference type="ARBA" id="ARBA00001561"/>
    </source>
</evidence>
<dbReference type="SUPFAM" id="SSF54001">
    <property type="entry name" value="Cysteine proteinases"/>
    <property type="match status" value="1"/>
</dbReference>
<sequence>MTNNQIISIAKKYLGKSVDVDGAYGAQCVDFSNRVAMDADGTRFTGNAIDMPYTVNHGKWVWIRNTTTFVPEGGDIFVESWASLHPYGHTGVVLDATLTTMHVLEQNYDGKMYVIENNRAYSKDGLVGVWRFQGGDNSTATQNTSQAFAGTYRVDANVLNVRSAPSTSGQVVATYAKGQNINLDSWYTVANGYVWGRYTSASGQTRFVAIGRSTGKPESDDFLVKIK</sequence>
<feature type="domain" description="SH3b" evidence="4">
    <location>
        <begin position="149"/>
        <end position="217"/>
    </location>
</feature>
<dbReference type="Proteomes" id="UP000185655">
    <property type="component" value="Unassembled WGS sequence"/>
</dbReference>
<dbReference type="Gene3D" id="3.90.1720.10">
    <property type="entry name" value="endopeptidase domain like (from Nostoc punctiforme)"/>
    <property type="match status" value="1"/>
</dbReference>
<evidence type="ECO:0000313" key="5">
    <source>
        <dbReference type="EMBL" id="SFZ73119.1"/>
    </source>
</evidence>
<dbReference type="STRING" id="1122154.SAMN02746068_00756"/>
<dbReference type="EMBL" id="FPKS01000003">
    <property type="protein sequence ID" value="SFZ73119.1"/>
    <property type="molecule type" value="Genomic_DNA"/>
</dbReference>
<accession>A0A1K2H8G1</accession>
<dbReference type="Pfam" id="PF05257">
    <property type="entry name" value="CHAP"/>
    <property type="match status" value="1"/>
</dbReference>
<name>A0A1K2H8G1_9LACT</name>
<dbReference type="PROSITE" id="PS51781">
    <property type="entry name" value="SH3B"/>
    <property type="match status" value="1"/>
</dbReference>
<dbReference type="InterPro" id="IPR003646">
    <property type="entry name" value="SH3-like_bac-type"/>
</dbReference>
<evidence type="ECO:0000259" key="4">
    <source>
        <dbReference type="PROSITE" id="PS51781"/>
    </source>
</evidence>
<dbReference type="AlphaFoldDB" id="A0A1K2H8G1"/>
<comment type="catalytic activity">
    <reaction evidence="1">
        <text>Hydrolyzes the link between N-acetylmuramoyl residues and L-amino acid residues in certain cell-wall glycopeptides.</text>
        <dbReference type="EC" id="3.5.1.28"/>
    </reaction>
</comment>
<evidence type="ECO:0000313" key="6">
    <source>
        <dbReference type="Proteomes" id="UP000185655"/>
    </source>
</evidence>
<dbReference type="InterPro" id="IPR007921">
    <property type="entry name" value="CHAP_dom"/>
</dbReference>
<organism evidence="5 6">
    <name type="scientific">Pseudolactococcus chungangensis CAU 28 = DSM 22330</name>
    <dbReference type="NCBI Taxonomy" id="1122154"/>
    <lineage>
        <taxon>Bacteria</taxon>
        <taxon>Bacillati</taxon>
        <taxon>Bacillota</taxon>
        <taxon>Bacilli</taxon>
        <taxon>Lactobacillales</taxon>
        <taxon>Streptococcaceae</taxon>
        <taxon>Pseudolactococcus</taxon>
    </lineage>
</organism>
<dbReference type="PROSITE" id="PS50911">
    <property type="entry name" value="CHAP"/>
    <property type="match status" value="1"/>
</dbReference>
<evidence type="ECO:0000259" key="3">
    <source>
        <dbReference type="PROSITE" id="PS50911"/>
    </source>
</evidence>
<dbReference type="Gene3D" id="2.30.30.40">
    <property type="entry name" value="SH3 Domains"/>
    <property type="match status" value="1"/>
</dbReference>
<dbReference type="GO" id="GO:0008745">
    <property type="term" value="F:N-acetylmuramoyl-L-alanine amidase activity"/>
    <property type="evidence" value="ECO:0007669"/>
    <property type="project" value="UniProtKB-EC"/>
</dbReference>
<dbReference type="EC" id="3.5.1.28" evidence="2"/>
<dbReference type="RefSeq" id="WP_031365350.1">
    <property type="nucleotide sequence ID" value="NZ_FPKS01000003.1"/>
</dbReference>
<reference evidence="5 6" key="1">
    <citation type="submission" date="2016-11" db="EMBL/GenBank/DDBJ databases">
        <authorList>
            <person name="Jaros S."/>
            <person name="Januszkiewicz K."/>
            <person name="Wedrychowicz H."/>
        </authorList>
    </citation>
    <scope>NUCLEOTIDE SEQUENCE [LARGE SCALE GENOMIC DNA]</scope>
    <source>
        <strain evidence="5 6">DSM 22330</strain>
    </source>
</reference>
<evidence type="ECO:0000256" key="2">
    <source>
        <dbReference type="ARBA" id="ARBA00011901"/>
    </source>
</evidence>
<dbReference type="InterPro" id="IPR038765">
    <property type="entry name" value="Papain-like_cys_pep_sf"/>
</dbReference>
<feature type="domain" description="Peptidase C51" evidence="3">
    <location>
        <begin position="3"/>
        <end position="134"/>
    </location>
</feature>
<protein>
    <recommendedName>
        <fullName evidence="2">N-acetylmuramoyl-L-alanine amidase</fullName>
        <ecNumber evidence="2">3.5.1.28</ecNumber>
    </recommendedName>
</protein>
<dbReference type="Pfam" id="PF08460">
    <property type="entry name" value="SH3_5"/>
    <property type="match status" value="1"/>
</dbReference>
<dbReference type="OrthoDB" id="2165138at2"/>